<dbReference type="SUPFAM" id="SSF48403">
    <property type="entry name" value="Ankyrin repeat"/>
    <property type="match status" value="2"/>
</dbReference>
<dbReference type="Pfam" id="PF12796">
    <property type="entry name" value="Ank_2"/>
    <property type="match status" value="4"/>
</dbReference>
<dbReference type="SMART" id="SM00248">
    <property type="entry name" value="ANK"/>
    <property type="match status" value="12"/>
</dbReference>
<name>A0A8H3IIZ8_9LECA</name>
<dbReference type="InterPro" id="IPR056884">
    <property type="entry name" value="NPHP3-like_N"/>
</dbReference>
<evidence type="ECO:0000313" key="7">
    <source>
        <dbReference type="Proteomes" id="UP000664521"/>
    </source>
</evidence>
<dbReference type="SUPFAM" id="SSF52540">
    <property type="entry name" value="P-loop containing nucleoside triphosphate hydrolases"/>
    <property type="match status" value="1"/>
</dbReference>
<feature type="repeat" description="ANK" evidence="3">
    <location>
        <begin position="772"/>
        <end position="804"/>
    </location>
</feature>
<evidence type="ECO:0000256" key="2">
    <source>
        <dbReference type="ARBA" id="ARBA00023043"/>
    </source>
</evidence>
<feature type="domain" description="GPI inositol-deacylase winged helix" evidence="4">
    <location>
        <begin position="558"/>
        <end position="631"/>
    </location>
</feature>
<feature type="repeat" description="ANK" evidence="3">
    <location>
        <begin position="910"/>
        <end position="942"/>
    </location>
</feature>
<keyword evidence="1" id="KW-0677">Repeat</keyword>
<dbReference type="Pfam" id="PF24883">
    <property type="entry name" value="NPHP3_N"/>
    <property type="match status" value="1"/>
</dbReference>
<evidence type="ECO:0000259" key="4">
    <source>
        <dbReference type="Pfam" id="PF22939"/>
    </source>
</evidence>
<dbReference type="PROSITE" id="PS50088">
    <property type="entry name" value="ANK_REPEAT"/>
    <property type="match status" value="4"/>
</dbReference>
<dbReference type="PROSITE" id="PS50297">
    <property type="entry name" value="ANK_REP_REGION"/>
    <property type="match status" value="3"/>
</dbReference>
<dbReference type="Gene3D" id="1.25.40.20">
    <property type="entry name" value="Ankyrin repeat-containing domain"/>
    <property type="match status" value="4"/>
</dbReference>
<dbReference type="Proteomes" id="UP000664521">
    <property type="component" value="Unassembled WGS sequence"/>
</dbReference>
<dbReference type="InterPro" id="IPR002110">
    <property type="entry name" value="Ankyrin_rpt"/>
</dbReference>
<dbReference type="InterPro" id="IPR054471">
    <property type="entry name" value="GPIID_WHD"/>
</dbReference>
<gene>
    <name evidence="6" type="ORF">HETSPECPRED_004280</name>
</gene>
<evidence type="ECO:0000259" key="5">
    <source>
        <dbReference type="Pfam" id="PF24883"/>
    </source>
</evidence>
<evidence type="ECO:0000256" key="1">
    <source>
        <dbReference type="ARBA" id="ARBA00022737"/>
    </source>
</evidence>
<dbReference type="Pfam" id="PF22939">
    <property type="entry name" value="WHD_GPIID"/>
    <property type="match status" value="1"/>
</dbReference>
<keyword evidence="2 3" id="KW-0040">ANK repeat</keyword>
<reference evidence="6" key="1">
    <citation type="submission" date="2021-03" db="EMBL/GenBank/DDBJ databases">
        <authorList>
            <person name="Tagirdzhanova G."/>
        </authorList>
    </citation>
    <scope>NUCLEOTIDE SEQUENCE</scope>
</reference>
<feature type="repeat" description="ANK" evidence="3">
    <location>
        <begin position="1146"/>
        <end position="1178"/>
    </location>
</feature>
<proteinExistence type="predicted"/>
<dbReference type="AlphaFoldDB" id="A0A8H3IIZ8"/>
<feature type="repeat" description="ANK" evidence="3">
    <location>
        <begin position="1110"/>
        <end position="1145"/>
    </location>
</feature>
<evidence type="ECO:0000256" key="3">
    <source>
        <dbReference type="PROSITE-ProRule" id="PRU00023"/>
    </source>
</evidence>
<dbReference type="EMBL" id="CAJPDS010000026">
    <property type="protein sequence ID" value="CAF9920558.1"/>
    <property type="molecule type" value="Genomic_DNA"/>
</dbReference>
<keyword evidence="7" id="KW-1185">Reference proteome</keyword>
<feature type="domain" description="Nephrocystin 3-like N-terminal" evidence="5">
    <location>
        <begin position="212"/>
        <end position="373"/>
    </location>
</feature>
<dbReference type="InterPro" id="IPR027417">
    <property type="entry name" value="P-loop_NTPase"/>
</dbReference>
<evidence type="ECO:0000313" key="6">
    <source>
        <dbReference type="EMBL" id="CAF9920558.1"/>
    </source>
</evidence>
<evidence type="ECO:0008006" key="8">
    <source>
        <dbReference type="Google" id="ProtNLM"/>
    </source>
</evidence>
<sequence length="1277" mass="143495">MDPGTILAVATASITTIIKVTEYVRDTKHAKEDRHEWTMKLIDVRAYLERLVGRLQKGHLDKTAPWYLNFVEAMGLQDAALIDAIDLKSLSYSPDSLFGRLISKLRELEEKLRPPPDSFKKLQHKFLHTWIKPEIAEVFEEIAYIQSQFSNTLQLEHFDLAVDTHKVVLEVRESQLNQQRKTEVGQLSKLDFRDRQNQIYATCFHEGAPPAQWFLTSEEFLAWRAGRPWPLHCHGKPGAGKTVLSSVVIRHLEEHIRKQANSERYAVLYLYLDYKEAKLQTYSNLIRSLLQQLIRDREFQLLGIEAQKVFQNSKLDDQKVLQILNDEIASPAFQRVYLVVDALDEFEEAERASLYTTFQSICPDKVSLLVTSRDTDNIREGDIRCMTCPENKVRNLSIYFECPTCPKFHICQECKNKKIGCRWKHELHEPNIVYKEIRAPDDEIERFVNHVLKKELGIANARRGNDRARTSTIGATRLSKLFPSDPDLSDKLMLDIANAVVNTADGMFLLAKLHLDSLRLQTSLANLKRALRTLSTEIHHVYGDILNRIQDQRKSDVALAMQALAWVVLVNRPLEIPELLQALAVKESDDELYPEEEPEFSIILRVTAGLLSAEAERGPVRLVHRTAQEYFNQRWSEYFPSAKLDLTISMLSYLNFQELSRPCSGAQEDQQIGLRLQEHCFMSYASIFWGDHAREVIDEPTIKERVVNLLEDSSRLAATVQAAWYVGANKHGTAGWEMRPGVNASHVIAWYGLDTLYNSSLGFQVNDQDEKLGRTPLMYACMRGHISTALTLVRLGADINLRDKKGNTAINMAIWHGHPQLVDQLLKQKTDPLPDLNIVSEEYLQRNALMLAVLQGYDSLVTQIVLMPGVSLNNKDGLGNTALALAATKDQLAITTTLLERVEINTPNAIGSTPLIIAAEGGKHEMVEQMLKKDADYEVQNHDGYNALSKAILHGHDRVAKMLLDHNAKHGASTASSANALHIACASEKTKPDLINNLVNMSFKIDATSLSKACKVGKLENVEALLALKADPTVKDRHDRTPLIVAWQNGHPDVVQLLQNHANSQKTPAEPLPSDSTLPTWSLAKLGHVSILQTTLQASSSAILDRDPDTDSTALHWALRSKHPSHLEITKLLLKASAEPNALDDHKRTPLHNAAYLGNYEATKLLLEHKADPNIKNTWDLTPLSIAQSREFFFVAVELIDGGASIEDGEIGGMQGTFCAAVQIGNLKVAKEVLAYGKGVDLEGRDKQGRNVVELARRSGDDDVMLWVREAMYGQGK</sequence>
<accession>A0A8H3IIZ8</accession>
<protein>
    <recommendedName>
        <fullName evidence="8">NACHT domain-containing protein</fullName>
    </recommendedName>
</protein>
<dbReference type="InterPro" id="IPR036770">
    <property type="entry name" value="Ankyrin_rpt-contain_sf"/>
</dbReference>
<dbReference type="PANTHER" id="PTHR24198">
    <property type="entry name" value="ANKYRIN REPEAT AND PROTEIN KINASE DOMAIN-CONTAINING PROTEIN"/>
    <property type="match status" value="1"/>
</dbReference>
<organism evidence="6 7">
    <name type="scientific">Heterodermia speciosa</name>
    <dbReference type="NCBI Taxonomy" id="116794"/>
    <lineage>
        <taxon>Eukaryota</taxon>
        <taxon>Fungi</taxon>
        <taxon>Dikarya</taxon>
        <taxon>Ascomycota</taxon>
        <taxon>Pezizomycotina</taxon>
        <taxon>Lecanoromycetes</taxon>
        <taxon>OSLEUM clade</taxon>
        <taxon>Lecanoromycetidae</taxon>
        <taxon>Caliciales</taxon>
        <taxon>Physciaceae</taxon>
        <taxon>Heterodermia</taxon>
    </lineage>
</organism>
<comment type="caution">
    <text evidence="6">The sequence shown here is derived from an EMBL/GenBank/DDBJ whole genome shotgun (WGS) entry which is preliminary data.</text>
</comment>
<dbReference type="Gene3D" id="3.40.50.300">
    <property type="entry name" value="P-loop containing nucleotide triphosphate hydrolases"/>
    <property type="match status" value="1"/>
</dbReference>
<dbReference type="OrthoDB" id="195446at2759"/>
<dbReference type="PANTHER" id="PTHR24198:SF165">
    <property type="entry name" value="ANKYRIN REPEAT-CONTAINING PROTEIN-RELATED"/>
    <property type="match status" value="1"/>
</dbReference>